<gene>
    <name evidence="2" type="ORF">FOXYS1_15405</name>
</gene>
<feature type="region of interest" description="Disordered" evidence="1">
    <location>
        <begin position="1"/>
        <end position="58"/>
    </location>
</feature>
<comment type="caution">
    <text evidence="2">The sequence shown here is derived from an EMBL/GenBank/DDBJ whole genome shotgun (WGS) entry which is preliminary data.</text>
</comment>
<name>A0A8H5DZB2_FUSOX</name>
<feature type="non-terminal residue" evidence="2">
    <location>
        <position position="1"/>
    </location>
</feature>
<reference evidence="2" key="1">
    <citation type="submission" date="2020-02" db="EMBL/GenBank/DDBJ databases">
        <title>Identification and distribution of gene clusters putatively required for synthesis of sphingolipid metabolism inhibitors in phylogenetically diverse species of the filamentous fungus Fusarium.</title>
        <authorList>
            <person name="Kim H.-S."/>
            <person name="Busman M."/>
            <person name="Brown D.W."/>
            <person name="Divon H."/>
            <person name="Uhlig S."/>
            <person name="Proctor R.H."/>
        </authorList>
    </citation>
    <scope>NUCLEOTIDE SEQUENCE [LARGE SCALE GENOMIC DNA]</scope>
    <source>
        <strain evidence="2">NRRL 39464</strain>
    </source>
</reference>
<proteinExistence type="predicted"/>
<organism evidence="2 3">
    <name type="scientific">Fusarium oxysporum</name>
    <name type="common">Fusarium vascular wilt</name>
    <dbReference type="NCBI Taxonomy" id="5507"/>
    <lineage>
        <taxon>Eukaryota</taxon>
        <taxon>Fungi</taxon>
        <taxon>Dikarya</taxon>
        <taxon>Ascomycota</taxon>
        <taxon>Pezizomycotina</taxon>
        <taxon>Sordariomycetes</taxon>
        <taxon>Hypocreomycetidae</taxon>
        <taxon>Hypocreales</taxon>
        <taxon>Nectriaceae</taxon>
        <taxon>Fusarium</taxon>
        <taxon>Fusarium oxysporum species complex</taxon>
    </lineage>
</organism>
<accession>A0A8H5DZB2</accession>
<evidence type="ECO:0000256" key="1">
    <source>
        <dbReference type="SAM" id="MobiDB-lite"/>
    </source>
</evidence>
<feature type="compositionally biased region" description="Polar residues" evidence="1">
    <location>
        <begin position="1"/>
        <end position="12"/>
    </location>
</feature>
<dbReference type="EMBL" id="JAAFOW010004053">
    <property type="protein sequence ID" value="KAF5241368.1"/>
    <property type="molecule type" value="Genomic_DNA"/>
</dbReference>
<feature type="compositionally biased region" description="Basic and acidic residues" evidence="1">
    <location>
        <begin position="43"/>
        <end position="58"/>
    </location>
</feature>
<protein>
    <submittedName>
        <fullName evidence="2">Uncharacterized protein</fullName>
    </submittedName>
</protein>
<dbReference type="Proteomes" id="UP000558688">
    <property type="component" value="Unassembled WGS sequence"/>
</dbReference>
<evidence type="ECO:0000313" key="2">
    <source>
        <dbReference type="EMBL" id="KAF5241368.1"/>
    </source>
</evidence>
<evidence type="ECO:0000313" key="3">
    <source>
        <dbReference type="Proteomes" id="UP000558688"/>
    </source>
</evidence>
<sequence>MATLAQPSTRKTPPQAPTRRKSPPALSAADISKSKAPTKRTYRKGERIDGWEVGTDPK</sequence>
<dbReference type="AlphaFoldDB" id="A0A8H5DZB2"/>